<dbReference type="Pfam" id="PF20151">
    <property type="entry name" value="DUF6533"/>
    <property type="match status" value="1"/>
</dbReference>
<evidence type="ECO:0000313" key="3">
    <source>
        <dbReference type="EMBL" id="TFK29103.1"/>
    </source>
</evidence>
<protein>
    <recommendedName>
        <fullName evidence="2">DUF6533 domain-containing protein</fullName>
    </recommendedName>
</protein>
<feature type="transmembrane region" description="Helical" evidence="1">
    <location>
        <begin position="121"/>
        <end position="142"/>
    </location>
</feature>
<feature type="transmembrane region" description="Helical" evidence="1">
    <location>
        <begin position="52"/>
        <end position="73"/>
    </location>
</feature>
<gene>
    <name evidence="3" type="ORF">FA15DRAFT_664415</name>
</gene>
<sequence length="315" mass="34882">MDPGFLETLAFQGSLVNLVAAACLTILIYNHALTMDEEINKIWPSRLTLAKLLFFSNRYIVEGILLFNCISAAKTFQPAAFCVFYLRWLTVATTISTAVVQAILLLRIWALCKNNNVTRGIACFFFFGGTVTLIGLTIQDYVGEDVLINQTLQSLPGCYATSVPSIIAGFWIAPLIVESVLFIIVVSRAVSWWRRGTTVPKIMVILAKDSTLYFAVIFAFLLASFLMFQFGPPFLSSLLVTPTTTAGCILGSHMLLNLRSMADPTFEDVSVHQTIPLSVVRNQRASHHVSNLHSGYRNADMKSIQIETQRSVIVT</sequence>
<feature type="domain" description="DUF6533" evidence="2">
    <location>
        <begin position="19"/>
        <end position="60"/>
    </location>
</feature>
<keyword evidence="4" id="KW-1185">Reference proteome</keyword>
<keyword evidence="1" id="KW-1133">Transmembrane helix</keyword>
<name>A0A5C3L9D8_COPMA</name>
<evidence type="ECO:0000256" key="1">
    <source>
        <dbReference type="SAM" id="Phobius"/>
    </source>
</evidence>
<organism evidence="3 4">
    <name type="scientific">Coprinopsis marcescibilis</name>
    <name type="common">Agaric fungus</name>
    <name type="synonym">Psathyrella marcescibilis</name>
    <dbReference type="NCBI Taxonomy" id="230819"/>
    <lineage>
        <taxon>Eukaryota</taxon>
        <taxon>Fungi</taxon>
        <taxon>Dikarya</taxon>
        <taxon>Basidiomycota</taxon>
        <taxon>Agaricomycotina</taxon>
        <taxon>Agaricomycetes</taxon>
        <taxon>Agaricomycetidae</taxon>
        <taxon>Agaricales</taxon>
        <taxon>Agaricineae</taxon>
        <taxon>Psathyrellaceae</taxon>
        <taxon>Coprinopsis</taxon>
    </lineage>
</organism>
<feature type="transmembrane region" description="Helical" evidence="1">
    <location>
        <begin position="85"/>
        <end position="109"/>
    </location>
</feature>
<reference evidence="3 4" key="1">
    <citation type="journal article" date="2019" name="Nat. Ecol. Evol.">
        <title>Megaphylogeny resolves global patterns of mushroom evolution.</title>
        <authorList>
            <person name="Varga T."/>
            <person name="Krizsan K."/>
            <person name="Foldi C."/>
            <person name="Dima B."/>
            <person name="Sanchez-Garcia M."/>
            <person name="Sanchez-Ramirez S."/>
            <person name="Szollosi G.J."/>
            <person name="Szarkandi J.G."/>
            <person name="Papp V."/>
            <person name="Albert L."/>
            <person name="Andreopoulos W."/>
            <person name="Angelini C."/>
            <person name="Antonin V."/>
            <person name="Barry K.W."/>
            <person name="Bougher N.L."/>
            <person name="Buchanan P."/>
            <person name="Buyck B."/>
            <person name="Bense V."/>
            <person name="Catcheside P."/>
            <person name="Chovatia M."/>
            <person name="Cooper J."/>
            <person name="Damon W."/>
            <person name="Desjardin D."/>
            <person name="Finy P."/>
            <person name="Geml J."/>
            <person name="Haridas S."/>
            <person name="Hughes K."/>
            <person name="Justo A."/>
            <person name="Karasinski D."/>
            <person name="Kautmanova I."/>
            <person name="Kiss B."/>
            <person name="Kocsube S."/>
            <person name="Kotiranta H."/>
            <person name="LaButti K.M."/>
            <person name="Lechner B.E."/>
            <person name="Liimatainen K."/>
            <person name="Lipzen A."/>
            <person name="Lukacs Z."/>
            <person name="Mihaltcheva S."/>
            <person name="Morgado L.N."/>
            <person name="Niskanen T."/>
            <person name="Noordeloos M.E."/>
            <person name="Ohm R.A."/>
            <person name="Ortiz-Santana B."/>
            <person name="Ovrebo C."/>
            <person name="Racz N."/>
            <person name="Riley R."/>
            <person name="Savchenko A."/>
            <person name="Shiryaev A."/>
            <person name="Soop K."/>
            <person name="Spirin V."/>
            <person name="Szebenyi C."/>
            <person name="Tomsovsky M."/>
            <person name="Tulloss R.E."/>
            <person name="Uehling J."/>
            <person name="Grigoriev I.V."/>
            <person name="Vagvolgyi C."/>
            <person name="Papp T."/>
            <person name="Martin F.M."/>
            <person name="Miettinen O."/>
            <person name="Hibbett D.S."/>
            <person name="Nagy L.G."/>
        </authorList>
    </citation>
    <scope>NUCLEOTIDE SEQUENCE [LARGE SCALE GENOMIC DNA]</scope>
    <source>
        <strain evidence="3 4">CBS 121175</strain>
    </source>
</reference>
<dbReference type="AlphaFoldDB" id="A0A5C3L9D8"/>
<dbReference type="EMBL" id="ML210151">
    <property type="protein sequence ID" value="TFK29103.1"/>
    <property type="molecule type" value="Genomic_DNA"/>
</dbReference>
<evidence type="ECO:0000313" key="4">
    <source>
        <dbReference type="Proteomes" id="UP000307440"/>
    </source>
</evidence>
<feature type="transmembrane region" description="Helical" evidence="1">
    <location>
        <begin position="162"/>
        <end position="190"/>
    </location>
</feature>
<dbReference type="InterPro" id="IPR045340">
    <property type="entry name" value="DUF6533"/>
</dbReference>
<dbReference type="OrthoDB" id="3037019at2759"/>
<feature type="transmembrane region" description="Helical" evidence="1">
    <location>
        <begin position="12"/>
        <end position="32"/>
    </location>
</feature>
<feature type="transmembrane region" description="Helical" evidence="1">
    <location>
        <begin position="234"/>
        <end position="256"/>
    </location>
</feature>
<proteinExistence type="predicted"/>
<keyword evidence="1" id="KW-0472">Membrane</keyword>
<feature type="transmembrane region" description="Helical" evidence="1">
    <location>
        <begin position="211"/>
        <end position="228"/>
    </location>
</feature>
<evidence type="ECO:0000259" key="2">
    <source>
        <dbReference type="Pfam" id="PF20151"/>
    </source>
</evidence>
<dbReference type="Proteomes" id="UP000307440">
    <property type="component" value="Unassembled WGS sequence"/>
</dbReference>
<keyword evidence="1" id="KW-0812">Transmembrane</keyword>
<accession>A0A5C3L9D8</accession>